<keyword evidence="4" id="KW-0238">DNA-binding</keyword>
<evidence type="ECO:0000256" key="3">
    <source>
        <dbReference type="ARBA" id="ARBA00023082"/>
    </source>
</evidence>
<dbReference type="GO" id="GO:0003677">
    <property type="term" value="F:DNA binding"/>
    <property type="evidence" value="ECO:0007669"/>
    <property type="project" value="UniProtKB-KW"/>
</dbReference>
<sequence length="191" mass="22279">MKEQELLQRIRGGDKEAFRLLVKELLPAAYKTAYLILKTKEYAEDALQNALEGAYISIMKNKDMTNFKAWFFRLVYSRAIDIYRKNNRFVHMDIDDSYEAQIKITSQSAQQVAIKKENQNEMIAHIMKLKREESVPLFLHFYEDLAVREIALILGENVNTIKSRMKRGKQKLAVIITESNRSLEGVMTNEL</sequence>
<reference evidence="8 9" key="1">
    <citation type="submission" date="2014-06" db="EMBL/GenBank/DDBJ databases">
        <title>Draft genome sequence of Bacillus manliponensis JCM 15802 (MCCC 1A00708).</title>
        <authorList>
            <person name="Lai Q."/>
            <person name="Liu Y."/>
            <person name="Shao Z."/>
        </authorList>
    </citation>
    <scope>NUCLEOTIDE SEQUENCE [LARGE SCALE GENOMIC DNA]</scope>
    <source>
        <strain evidence="8 9">JCM 15802</strain>
    </source>
</reference>
<dbReference type="InterPro" id="IPR013324">
    <property type="entry name" value="RNA_pol_sigma_r3/r4-like"/>
</dbReference>
<keyword evidence="5" id="KW-0804">Transcription</keyword>
<dbReference type="Proteomes" id="UP000027822">
    <property type="component" value="Unassembled WGS sequence"/>
</dbReference>
<keyword evidence="9" id="KW-1185">Reference proteome</keyword>
<evidence type="ECO:0000313" key="8">
    <source>
        <dbReference type="EMBL" id="KEK17118.1"/>
    </source>
</evidence>
<dbReference type="Pfam" id="PF04542">
    <property type="entry name" value="Sigma70_r2"/>
    <property type="match status" value="1"/>
</dbReference>
<organism evidence="8 9">
    <name type="scientific">Bacillus manliponensis</name>
    <dbReference type="NCBI Taxonomy" id="574376"/>
    <lineage>
        <taxon>Bacteria</taxon>
        <taxon>Bacillati</taxon>
        <taxon>Bacillota</taxon>
        <taxon>Bacilli</taxon>
        <taxon>Bacillales</taxon>
        <taxon>Bacillaceae</taxon>
        <taxon>Bacillus</taxon>
        <taxon>Bacillus cereus group</taxon>
    </lineage>
</organism>
<dbReference type="InterPro" id="IPR039425">
    <property type="entry name" value="RNA_pol_sigma-70-like"/>
</dbReference>
<dbReference type="STRING" id="574376.BAMA_18530"/>
<dbReference type="SUPFAM" id="SSF88946">
    <property type="entry name" value="Sigma2 domain of RNA polymerase sigma factors"/>
    <property type="match status" value="1"/>
</dbReference>
<evidence type="ECO:0000256" key="5">
    <source>
        <dbReference type="ARBA" id="ARBA00023163"/>
    </source>
</evidence>
<dbReference type="eggNOG" id="COG1595">
    <property type="taxonomic scope" value="Bacteria"/>
</dbReference>
<evidence type="ECO:0000259" key="6">
    <source>
        <dbReference type="Pfam" id="PF04542"/>
    </source>
</evidence>
<dbReference type="InterPro" id="IPR036388">
    <property type="entry name" value="WH-like_DNA-bd_sf"/>
</dbReference>
<dbReference type="NCBIfam" id="TIGR02937">
    <property type="entry name" value="sigma70-ECF"/>
    <property type="match status" value="1"/>
</dbReference>
<proteinExistence type="inferred from homology"/>
<gene>
    <name evidence="8" type="ORF">BAMA_18530</name>
</gene>
<dbReference type="OrthoDB" id="9784984at2"/>
<dbReference type="Pfam" id="PF08281">
    <property type="entry name" value="Sigma70_r4_2"/>
    <property type="match status" value="1"/>
</dbReference>
<accession>A0A073K4B7</accession>
<dbReference type="SUPFAM" id="SSF88659">
    <property type="entry name" value="Sigma3 and sigma4 domains of RNA polymerase sigma factors"/>
    <property type="match status" value="1"/>
</dbReference>
<dbReference type="GO" id="GO:0006352">
    <property type="term" value="P:DNA-templated transcription initiation"/>
    <property type="evidence" value="ECO:0007669"/>
    <property type="project" value="InterPro"/>
</dbReference>
<dbReference type="RefSeq" id="WP_034644265.1">
    <property type="nucleotide sequence ID" value="NZ_CBCSJC010000047.1"/>
</dbReference>
<protein>
    <submittedName>
        <fullName evidence="8">Uncharacterized protein</fullName>
    </submittedName>
</protein>
<comment type="caution">
    <text evidence="8">The sequence shown here is derived from an EMBL/GenBank/DDBJ whole genome shotgun (WGS) entry which is preliminary data.</text>
</comment>
<dbReference type="Gene3D" id="1.10.10.10">
    <property type="entry name" value="Winged helix-like DNA-binding domain superfamily/Winged helix DNA-binding domain"/>
    <property type="match status" value="1"/>
</dbReference>
<dbReference type="Gene3D" id="1.10.1740.10">
    <property type="match status" value="1"/>
</dbReference>
<dbReference type="GO" id="GO:0016987">
    <property type="term" value="F:sigma factor activity"/>
    <property type="evidence" value="ECO:0007669"/>
    <property type="project" value="UniProtKB-KW"/>
</dbReference>
<dbReference type="InterPro" id="IPR007627">
    <property type="entry name" value="RNA_pol_sigma70_r2"/>
</dbReference>
<dbReference type="PANTHER" id="PTHR43133">
    <property type="entry name" value="RNA POLYMERASE ECF-TYPE SIGMA FACTO"/>
    <property type="match status" value="1"/>
</dbReference>
<feature type="domain" description="RNA polymerase sigma-70 region 2" evidence="6">
    <location>
        <begin position="21"/>
        <end position="88"/>
    </location>
</feature>
<evidence type="ECO:0000256" key="4">
    <source>
        <dbReference type="ARBA" id="ARBA00023125"/>
    </source>
</evidence>
<feature type="domain" description="RNA polymerase sigma factor 70 region 4 type 2" evidence="7">
    <location>
        <begin position="126"/>
        <end position="172"/>
    </location>
</feature>
<evidence type="ECO:0000256" key="2">
    <source>
        <dbReference type="ARBA" id="ARBA00023015"/>
    </source>
</evidence>
<dbReference type="InterPro" id="IPR014284">
    <property type="entry name" value="RNA_pol_sigma-70_dom"/>
</dbReference>
<dbReference type="PANTHER" id="PTHR43133:SF8">
    <property type="entry name" value="RNA POLYMERASE SIGMA FACTOR HI_1459-RELATED"/>
    <property type="match status" value="1"/>
</dbReference>
<name>A0A073K4B7_9BACI</name>
<dbReference type="EMBL" id="JOTN01000046">
    <property type="protein sequence ID" value="KEK17118.1"/>
    <property type="molecule type" value="Genomic_DNA"/>
</dbReference>
<evidence type="ECO:0000256" key="1">
    <source>
        <dbReference type="ARBA" id="ARBA00010641"/>
    </source>
</evidence>
<comment type="similarity">
    <text evidence="1">Belongs to the sigma-70 factor family. ECF subfamily.</text>
</comment>
<dbReference type="InterPro" id="IPR013249">
    <property type="entry name" value="RNA_pol_sigma70_r4_t2"/>
</dbReference>
<keyword evidence="3" id="KW-0731">Sigma factor</keyword>
<keyword evidence="2" id="KW-0805">Transcription regulation</keyword>
<evidence type="ECO:0000313" key="9">
    <source>
        <dbReference type="Proteomes" id="UP000027822"/>
    </source>
</evidence>
<dbReference type="AlphaFoldDB" id="A0A073K4B7"/>
<dbReference type="InterPro" id="IPR013325">
    <property type="entry name" value="RNA_pol_sigma_r2"/>
</dbReference>
<evidence type="ECO:0000259" key="7">
    <source>
        <dbReference type="Pfam" id="PF08281"/>
    </source>
</evidence>